<reference evidence="1 2" key="1">
    <citation type="submission" date="2024-01" db="EMBL/GenBank/DDBJ databases">
        <title>Genome assemblies of Stephania.</title>
        <authorList>
            <person name="Yang L."/>
        </authorList>
    </citation>
    <scope>NUCLEOTIDE SEQUENCE [LARGE SCALE GENOMIC DNA]</scope>
    <source>
        <strain evidence="1">QJT</strain>
        <tissue evidence="1">Leaf</tissue>
    </source>
</reference>
<evidence type="ECO:0000313" key="2">
    <source>
        <dbReference type="Proteomes" id="UP001417504"/>
    </source>
</evidence>
<accession>A0AAP0EDJ2</accession>
<organism evidence="1 2">
    <name type="scientific">Stephania japonica</name>
    <dbReference type="NCBI Taxonomy" id="461633"/>
    <lineage>
        <taxon>Eukaryota</taxon>
        <taxon>Viridiplantae</taxon>
        <taxon>Streptophyta</taxon>
        <taxon>Embryophyta</taxon>
        <taxon>Tracheophyta</taxon>
        <taxon>Spermatophyta</taxon>
        <taxon>Magnoliopsida</taxon>
        <taxon>Ranunculales</taxon>
        <taxon>Menispermaceae</taxon>
        <taxon>Menispermoideae</taxon>
        <taxon>Cissampelideae</taxon>
        <taxon>Stephania</taxon>
    </lineage>
</organism>
<keyword evidence="2" id="KW-1185">Reference proteome</keyword>
<sequence>MTTNSRKIRSRPLQTCAVSFLRLAAKVLGRAEQVGGPVCFLAKKISKFRHPVLSTMQCQWLLILSYADDQIISIEAVVEKIFPSATRVLDKLDTLVGISEAIPDKLDNAIDEFSAMIHLKVPILSLVLMQWRLVLDFLICTLTDWNCDEVKEKEIGVDTNCNERVEVAREPLVNEQDKSELIMIDSSAAEDTIEESSDRTIKDKEVLRECDDGEQIKNEDKGMLEMEKKKDSMRDAKRPVDDAIVDMFANKWYS</sequence>
<dbReference type="PANTHER" id="PTHR37710">
    <property type="entry name" value="TRANSMEMBRANE PROTEIN"/>
    <property type="match status" value="1"/>
</dbReference>
<dbReference type="Proteomes" id="UP001417504">
    <property type="component" value="Unassembled WGS sequence"/>
</dbReference>
<name>A0AAP0EDJ2_9MAGN</name>
<dbReference type="AlphaFoldDB" id="A0AAP0EDJ2"/>
<comment type="caution">
    <text evidence="1">The sequence shown here is derived from an EMBL/GenBank/DDBJ whole genome shotgun (WGS) entry which is preliminary data.</text>
</comment>
<proteinExistence type="predicted"/>
<protein>
    <submittedName>
        <fullName evidence="1">Uncharacterized protein</fullName>
    </submittedName>
</protein>
<evidence type="ECO:0000313" key="1">
    <source>
        <dbReference type="EMBL" id="KAK9090155.1"/>
    </source>
</evidence>
<gene>
    <name evidence="1" type="ORF">Sjap_023332</name>
</gene>
<dbReference type="EMBL" id="JBBNAE010000010">
    <property type="protein sequence ID" value="KAK9090155.1"/>
    <property type="molecule type" value="Genomic_DNA"/>
</dbReference>
<dbReference type="PANTHER" id="PTHR37710:SF1">
    <property type="entry name" value="TRANSMEMBRANE PROTEIN"/>
    <property type="match status" value="1"/>
</dbReference>